<accession>C4J155</accession>
<protein>
    <submittedName>
        <fullName evidence="2">Uncharacterized protein</fullName>
    </submittedName>
</protein>
<dbReference type="EMBL" id="BT084552">
    <property type="protein sequence ID" value="ACR34905.1"/>
    <property type="molecule type" value="mRNA"/>
</dbReference>
<reference evidence="2" key="1">
    <citation type="journal article" date="2009" name="PLoS Genet.">
        <title>Sequencing, mapping, and analysis of 27,455 maize full-length cDNAs.</title>
        <authorList>
            <person name="Soderlund C."/>
            <person name="Descour A."/>
            <person name="Kudrna D."/>
            <person name="Bomhoff M."/>
            <person name="Boyd L."/>
            <person name="Currie J."/>
            <person name="Angelova A."/>
            <person name="Collura K."/>
            <person name="Wissotski M."/>
            <person name="Ashley E."/>
            <person name="Morrow D."/>
            <person name="Fernandes J."/>
            <person name="Walbot V."/>
            <person name="Yu Y."/>
        </authorList>
    </citation>
    <scope>NUCLEOTIDE SEQUENCE</scope>
    <source>
        <strain evidence="2">B73</strain>
    </source>
</reference>
<organism evidence="2">
    <name type="scientific">Zea mays</name>
    <name type="common">Maize</name>
    <dbReference type="NCBI Taxonomy" id="4577"/>
    <lineage>
        <taxon>Eukaryota</taxon>
        <taxon>Viridiplantae</taxon>
        <taxon>Streptophyta</taxon>
        <taxon>Embryophyta</taxon>
        <taxon>Tracheophyta</taxon>
        <taxon>Spermatophyta</taxon>
        <taxon>Magnoliopsida</taxon>
        <taxon>Liliopsida</taxon>
        <taxon>Poales</taxon>
        <taxon>Poaceae</taxon>
        <taxon>PACMAD clade</taxon>
        <taxon>Panicoideae</taxon>
        <taxon>Andropogonodae</taxon>
        <taxon>Andropogoneae</taxon>
        <taxon>Tripsacinae</taxon>
        <taxon>Zea</taxon>
    </lineage>
</organism>
<dbReference type="AlphaFoldDB" id="C4J155"/>
<evidence type="ECO:0000256" key="1">
    <source>
        <dbReference type="SAM" id="MobiDB-lite"/>
    </source>
</evidence>
<feature type="region of interest" description="Disordered" evidence="1">
    <location>
        <begin position="62"/>
        <end position="82"/>
    </location>
</feature>
<reference evidence="2" key="2">
    <citation type="submission" date="2012-06" db="EMBL/GenBank/DDBJ databases">
        <authorList>
            <person name="Yu Y."/>
            <person name="Currie J."/>
            <person name="Lomeli R."/>
            <person name="Angelova A."/>
            <person name="Collura K."/>
            <person name="Wissotski M."/>
            <person name="Campos D."/>
            <person name="Kudrna D."/>
            <person name="Golser W."/>
            <person name="Ashely E."/>
            <person name="Descour A."/>
            <person name="Fernandes J."/>
            <person name="Soderlund C."/>
            <person name="Walbot V."/>
        </authorList>
    </citation>
    <scope>NUCLEOTIDE SEQUENCE</scope>
    <source>
        <strain evidence="2">B73</strain>
    </source>
</reference>
<name>C4J155_MAIZE</name>
<evidence type="ECO:0000313" key="2">
    <source>
        <dbReference type="EMBL" id="ACR34905.1"/>
    </source>
</evidence>
<sequence>MSLIKVYNNDSNIYGLNGHSIFKSVCNSESSWRGTFGHHMRTASAEAVSSCRTYGDEAWSQQLPSRPLGSHSCPRGSAPFTL</sequence>
<proteinExistence type="evidence at transcript level"/>